<dbReference type="EMBL" id="JWZX01002706">
    <property type="protein sequence ID" value="KOO27516.1"/>
    <property type="molecule type" value="Genomic_DNA"/>
</dbReference>
<keyword evidence="3" id="KW-1185">Reference proteome</keyword>
<accession>A0A0M0JLS4</accession>
<name>A0A0M0JLS4_9EUKA</name>
<dbReference type="AlphaFoldDB" id="A0A0M0JLS4"/>
<evidence type="ECO:0000313" key="3">
    <source>
        <dbReference type="Proteomes" id="UP000037460"/>
    </source>
</evidence>
<protein>
    <submittedName>
        <fullName evidence="2">Uncharacterized protein</fullName>
    </submittedName>
</protein>
<proteinExistence type="predicted"/>
<comment type="caution">
    <text evidence="2">The sequence shown here is derived from an EMBL/GenBank/DDBJ whole genome shotgun (WGS) entry which is preliminary data.</text>
</comment>
<gene>
    <name evidence="2" type="ORF">Ctob_009316</name>
</gene>
<organism evidence="2 3">
    <name type="scientific">Chrysochromulina tobinii</name>
    <dbReference type="NCBI Taxonomy" id="1460289"/>
    <lineage>
        <taxon>Eukaryota</taxon>
        <taxon>Haptista</taxon>
        <taxon>Haptophyta</taxon>
        <taxon>Prymnesiophyceae</taxon>
        <taxon>Prymnesiales</taxon>
        <taxon>Chrysochromulinaceae</taxon>
        <taxon>Chrysochromulina</taxon>
    </lineage>
</organism>
<reference evidence="3" key="1">
    <citation type="journal article" date="2015" name="PLoS Genet.">
        <title>Genome Sequence and Transcriptome Analyses of Chrysochromulina tobin: Metabolic Tools for Enhanced Algal Fitness in the Prominent Order Prymnesiales (Haptophyceae).</title>
        <authorList>
            <person name="Hovde B.T."/>
            <person name="Deodato C.R."/>
            <person name="Hunsperger H.M."/>
            <person name="Ryken S.A."/>
            <person name="Yost W."/>
            <person name="Jha R.K."/>
            <person name="Patterson J."/>
            <person name="Monnat R.J. Jr."/>
            <person name="Barlow S.B."/>
            <person name="Starkenburg S.R."/>
            <person name="Cattolico R.A."/>
        </authorList>
    </citation>
    <scope>NUCLEOTIDE SEQUENCE</scope>
    <source>
        <strain evidence="3">CCMP291</strain>
    </source>
</reference>
<evidence type="ECO:0000313" key="2">
    <source>
        <dbReference type="EMBL" id="KOO27516.1"/>
    </source>
</evidence>
<feature type="region of interest" description="Disordered" evidence="1">
    <location>
        <begin position="66"/>
        <end position="97"/>
    </location>
</feature>
<dbReference type="Proteomes" id="UP000037460">
    <property type="component" value="Unassembled WGS sequence"/>
</dbReference>
<evidence type="ECO:0000256" key="1">
    <source>
        <dbReference type="SAM" id="MobiDB-lite"/>
    </source>
</evidence>
<feature type="compositionally biased region" description="Low complexity" evidence="1">
    <location>
        <begin position="79"/>
        <end position="94"/>
    </location>
</feature>
<sequence>MHQQSYVFAPTLPPPILRTMRPAVQTAEALRRAAADDGVAAPEVEALQALLDAAAVWKSQLHDELQALAPAQPPPPSSSPDGLPLLPSLFQPPSATDLPTDTLVQLLGAAAPIELTMPEAQQLACVAARRAR</sequence>